<sequence>MRRVRIASAAPQAGRSVGDRSLAQSVNPKPTAWKVVNDPPL</sequence>
<accession>A0A108U6D4</accession>
<dbReference type="Proteomes" id="UP000023435">
    <property type="component" value="Unassembled WGS sequence"/>
</dbReference>
<feature type="region of interest" description="Disordered" evidence="1">
    <location>
        <begin position="1"/>
        <end position="41"/>
    </location>
</feature>
<evidence type="ECO:0000313" key="3">
    <source>
        <dbReference type="Proteomes" id="UP000023435"/>
    </source>
</evidence>
<comment type="caution">
    <text evidence="2">The sequence shown here is derived from an EMBL/GenBank/DDBJ whole genome shotgun (WGS) entry which is preliminary data.</text>
</comment>
<protein>
    <submittedName>
        <fullName evidence="2">Uncharacterized protein</fullName>
    </submittedName>
</protein>
<gene>
    <name evidence="2" type="ORF">AZ78_0908</name>
</gene>
<proteinExistence type="predicted"/>
<keyword evidence="3" id="KW-1185">Reference proteome</keyword>
<evidence type="ECO:0000256" key="1">
    <source>
        <dbReference type="SAM" id="MobiDB-lite"/>
    </source>
</evidence>
<reference evidence="2 3" key="1">
    <citation type="journal article" date="2014" name="Genome Announc.">
        <title>Draft Genome Sequence of Lysobacter capsici AZ78, a Bacterium Antagonistic to Plant-Pathogenic Oomycetes.</title>
        <authorList>
            <person name="Puopolo G."/>
            <person name="Sonego P."/>
            <person name="Engelen K."/>
            <person name="Pertot I."/>
        </authorList>
    </citation>
    <scope>NUCLEOTIDE SEQUENCE [LARGE SCALE GENOMIC DNA]</scope>
    <source>
        <strain evidence="2 3">AZ78</strain>
    </source>
</reference>
<organism evidence="2 3">
    <name type="scientific">Lysobacter capsici AZ78</name>
    <dbReference type="NCBI Taxonomy" id="1444315"/>
    <lineage>
        <taxon>Bacteria</taxon>
        <taxon>Pseudomonadati</taxon>
        <taxon>Pseudomonadota</taxon>
        <taxon>Gammaproteobacteria</taxon>
        <taxon>Lysobacterales</taxon>
        <taxon>Lysobacteraceae</taxon>
        <taxon>Lysobacter</taxon>
    </lineage>
</organism>
<dbReference type="EMBL" id="JAJA02000001">
    <property type="protein sequence ID" value="KWS03362.1"/>
    <property type="molecule type" value="Genomic_DNA"/>
</dbReference>
<name>A0A108U6D4_9GAMM</name>
<dbReference type="AlphaFoldDB" id="A0A108U6D4"/>
<evidence type="ECO:0000313" key="2">
    <source>
        <dbReference type="EMBL" id="KWS03362.1"/>
    </source>
</evidence>